<evidence type="ECO:0000256" key="1">
    <source>
        <dbReference type="ARBA" id="ARBA00022553"/>
    </source>
</evidence>
<keyword evidence="10" id="KW-1185">Reference proteome</keyword>
<dbReference type="GO" id="GO:0032993">
    <property type="term" value="C:protein-DNA complex"/>
    <property type="evidence" value="ECO:0007669"/>
    <property type="project" value="TreeGrafter"/>
</dbReference>
<dbReference type="InterPro" id="IPR016032">
    <property type="entry name" value="Sig_transdc_resp-reg_C-effctor"/>
</dbReference>
<dbReference type="PANTHER" id="PTHR48111:SF1">
    <property type="entry name" value="TWO-COMPONENT RESPONSE REGULATOR ORR33"/>
    <property type="match status" value="1"/>
</dbReference>
<keyword evidence="3" id="KW-0805">Transcription regulation</keyword>
<gene>
    <name evidence="9" type="ORF">AtDm6_0962</name>
</gene>
<comment type="caution">
    <text evidence="9">The sequence shown here is derived from an EMBL/GenBank/DDBJ whole genome shotgun (WGS) entry which is preliminary data.</text>
</comment>
<feature type="modified residue" description="4-aspartylphosphate" evidence="6">
    <location>
        <position position="63"/>
    </location>
</feature>
<evidence type="ECO:0000256" key="2">
    <source>
        <dbReference type="ARBA" id="ARBA00023012"/>
    </source>
</evidence>
<protein>
    <submittedName>
        <fullName evidence="9">Two-component response regulator</fullName>
    </submittedName>
</protein>
<dbReference type="InterPro" id="IPR036388">
    <property type="entry name" value="WH-like_DNA-bd_sf"/>
</dbReference>
<name>A0A095B7W1_9PROT</name>
<dbReference type="InterPro" id="IPR039420">
    <property type="entry name" value="WalR-like"/>
</dbReference>
<dbReference type="AlphaFoldDB" id="A0A095B7W1"/>
<evidence type="ECO:0000256" key="6">
    <source>
        <dbReference type="PROSITE-ProRule" id="PRU00169"/>
    </source>
</evidence>
<keyword evidence="5" id="KW-0804">Transcription</keyword>
<evidence type="ECO:0000259" key="7">
    <source>
        <dbReference type="PROSITE" id="PS50043"/>
    </source>
</evidence>
<evidence type="ECO:0000259" key="8">
    <source>
        <dbReference type="PROSITE" id="PS50110"/>
    </source>
</evidence>
<dbReference type="SUPFAM" id="SSF52172">
    <property type="entry name" value="CheY-like"/>
    <property type="match status" value="1"/>
</dbReference>
<dbReference type="GO" id="GO:0006355">
    <property type="term" value="P:regulation of DNA-templated transcription"/>
    <property type="evidence" value="ECO:0007669"/>
    <property type="project" value="InterPro"/>
</dbReference>
<dbReference type="SUPFAM" id="SSF46894">
    <property type="entry name" value="C-terminal effector domain of the bipartite response regulators"/>
    <property type="match status" value="1"/>
</dbReference>
<dbReference type="Pfam" id="PF00072">
    <property type="entry name" value="Response_reg"/>
    <property type="match status" value="1"/>
</dbReference>
<dbReference type="CDD" id="cd06170">
    <property type="entry name" value="LuxR_C_like"/>
    <property type="match status" value="1"/>
</dbReference>
<dbReference type="RefSeq" id="WP_052051212.1">
    <property type="nucleotide sequence ID" value="NZ_JACAOJ010000046.1"/>
</dbReference>
<keyword evidence="1 6" id="KW-0597">Phosphoprotein</keyword>
<dbReference type="InterPro" id="IPR000792">
    <property type="entry name" value="Tscrpt_reg_LuxR_C"/>
</dbReference>
<evidence type="ECO:0000313" key="9">
    <source>
        <dbReference type="EMBL" id="KGB24883.1"/>
    </source>
</evidence>
<evidence type="ECO:0000256" key="5">
    <source>
        <dbReference type="ARBA" id="ARBA00023163"/>
    </source>
</evidence>
<evidence type="ECO:0000256" key="4">
    <source>
        <dbReference type="ARBA" id="ARBA00023125"/>
    </source>
</evidence>
<dbReference type="PRINTS" id="PR00038">
    <property type="entry name" value="HTHLUXR"/>
</dbReference>
<dbReference type="SMART" id="SM00421">
    <property type="entry name" value="HTH_LUXR"/>
    <property type="match status" value="1"/>
</dbReference>
<dbReference type="GO" id="GO:0005829">
    <property type="term" value="C:cytosol"/>
    <property type="evidence" value="ECO:0007669"/>
    <property type="project" value="TreeGrafter"/>
</dbReference>
<dbReference type="GO" id="GO:0000156">
    <property type="term" value="F:phosphorelay response regulator activity"/>
    <property type="evidence" value="ECO:0007669"/>
    <property type="project" value="TreeGrafter"/>
</dbReference>
<dbReference type="GeneID" id="89479170"/>
<dbReference type="Gene3D" id="3.40.50.2300">
    <property type="match status" value="1"/>
</dbReference>
<dbReference type="Proteomes" id="UP000029448">
    <property type="component" value="Unassembled WGS sequence"/>
</dbReference>
<dbReference type="PATRIC" id="fig|104102.7.peg.956"/>
<feature type="domain" description="Response regulatory" evidence="8">
    <location>
        <begin position="14"/>
        <end position="130"/>
    </location>
</feature>
<feature type="domain" description="HTH luxR-type" evidence="7">
    <location>
        <begin position="241"/>
        <end position="306"/>
    </location>
</feature>
<evidence type="ECO:0000313" key="10">
    <source>
        <dbReference type="Proteomes" id="UP000029448"/>
    </source>
</evidence>
<proteinExistence type="predicted"/>
<reference evidence="9 10" key="1">
    <citation type="submission" date="2014-06" db="EMBL/GenBank/DDBJ databases">
        <title>Functional and comparative genomic analyses of the Drosophila gut microbiota identify candidate symbiosis factors.</title>
        <authorList>
            <person name="Newell P.D."/>
            <person name="Chaston J.M."/>
            <person name="Douglas A.E."/>
        </authorList>
    </citation>
    <scope>NUCLEOTIDE SEQUENCE [LARGE SCALE GENOMIC DNA]</scope>
    <source>
        <strain evidence="9 10">DmCS_006</strain>
    </source>
</reference>
<organism evidence="9 10">
    <name type="scientific">Acetobacter tropicalis</name>
    <dbReference type="NCBI Taxonomy" id="104102"/>
    <lineage>
        <taxon>Bacteria</taxon>
        <taxon>Pseudomonadati</taxon>
        <taxon>Pseudomonadota</taxon>
        <taxon>Alphaproteobacteria</taxon>
        <taxon>Acetobacterales</taxon>
        <taxon>Acetobacteraceae</taxon>
        <taxon>Acetobacter</taxon>
    </lineage>
</organism>
<dbReference type="InterPro" id="IPR001789">
    <property type="entry name" value="Sig_transdc_resp-reg_receiver"/>
</dbReference>
<dbReference type="SMART" id="SM00448">
    <property type="entry name" value="REC"/>
    <property type="match status" value="1"/>
</dbReference>
<dbReference type="PROSITE" id="PS50043">
    <property type="entry name" value="HTH_LUXR_2"/>
    <property type="match status" value="1"/>
</dbReference>
<keyword evidence="2" id="KW-0902">Two-component regulatory system</keyword>
<accession>A0A095B7W1</accession>
<dbReference type="PROSITE" id="PS50110">
    <property type="entry name" value="RESPONSE_REGULATORY"/>
    <property type="match status" value="1"/>
</dbReference>
<dbReference type="GO" id="GO:0000976">
    <property type="term" value="F:transcription cis-regulatory region binding"/>
    <property type="evidence" value="ECO:0007669"/>
    <property type="project" value="TreeGrafter"/>
</dbReference>
<dbReference type="EMBL" id="JOKM01000025">
    <property type="protein sequence ID" value="KGB24883.1"/>
    <property type="molecule type" value="Genomic_DNA"/>
</dbReference>
<sequence length="308" mass="33889">MPNYDQLTERAQPCVLVVDDMPQSLHFVTAALEEAGMTVLIARDGFAALDLLKKVVPNIIIMDGLMPGLDGFEVTRRLRADPTFTHVPVIFMTGLTETEHVVQGLKAGGVDYIRKPVDVNELVARVRVHLHNARTGQAVTQALDFGHRPTIGVDNQGILLWHTPQSAVVLTSAFPGWVINQPLPEPLRSVIINLLEQHSLTMRQTIEVAGGVIECVLMGTMDDSINAVSLLLKRPGDEERLLETRLGLTVREAQVLLWISKGKSNRDVSIILNISPRTVNKHLEQIFVKLGIENRTSAAAIAMATMNK</sequence>
<dbReference type="InterPro" id="IPR011006">
    <property type="entry name" value="CheY-like_superfamily"/>
</dbReference>
<dbReference type="Pfam" id="PF00196">
    <property type="entry name" value="GerE"/>
    <property type="match status" value="1"/>
</dbReference>
<dbReference type="Gene3D" id="1.10.10.10">
    <property type="entry name" value="Winged helix-like DNA-binding domain superfamily/Winged helix DNA-binding domain"/>
    <property type="match status" value="1"/>
</dbReference>
<evidence type="ECO:0000256" key="3">
    <source>
        <dbReference type="ARBA" id="ARBA00023015"/>
    </source>
</evidence>
<keyword evidence="4" id="KW-0238">DNA-binding</keyword>
<dbReference type="STRING" id="104102.AtDm6_0962"/>
<dbReference type="PANTHER" id="PTHR48111">
    <property type="entry name" value="REGULATOR OF RPOS"/>
    <property type="match status" value="1"/>
</dbReference>